<accession>A0AAU9PU79</accession>
<dbReference type="EMBL" id="CAKMRJ010005745">
    <property type="protein sequence ID" value="CAH1453729.1"/>
    <property type="molecule type" value="Genomic_DNA"/>
</dbReference>
<name>A0AAU9PU79_9ASTR</name>
<evidence type="ECO:0000313" key="1">
    <source>
        <dbReference type="EMBL" id="CAH1453729.1"/>
    </source>
</evidence>
<sequence length="127" mass="14795">MLINLICRDRHIKDPTSSSLRSIRMTILKPSSEQKEKDVQFAPMFKTEKLLALVDTLLEEIDLLDEGLVSEPELAYIYMNKNSEKKEFFRAWQRHLVHTSVIEKIIAKILKSEGSKQVKEQLIKQIV</sequence>
<comment type="caution">
    <text evidence="1">The sequence shown here is derived from an EMBL/GenBank/DDBJ whole genome shotgun (WGS) entry which is preliminary data.</text>
</comment>
<organism evidence="1 2">
    <name type="scientific">Lactuca virosa</name>
    <dbReference type="NCBI Taxonomy" id="75947"/>
    <lineage>
        <taxon>Eukaryota</taxon>
        <taxon>Viridiplantae</taxon>
        <taxon>Streptophyta</taxon>
        <taxon>Embryophyta</taxon>
        <taxon>Tracheophyta</taxon>
        <taxon>Spermatophyta</taxon>
        <taxon>Magnoliopsida</taxon>
        <taxon>eudicotyledons</taxon>
        <taxon>Gunneridae</taxon>
        <taxon>Pentapetalae</taxon>
        <taxon>asterids</taxon>
        <taxon>campanulids</taxon>
        <taxon>Asterales</taxon>
        <taxon>Asteraceae</taxon>
        <taxon>Cichorioideae</taxon>
        <taxon>Cichorieae</taxon>
        <taxon>Lactucinae</taxon>
        <taxon>Lactuca</taxon>
    </lineage>
</organism>
<gene>
    <name evidence="1" type="ORF">LVIROSA_LOCUS38955</name>
</gene>
<protein>
    <submittedName>
        <fullName evidence="1">Uncharacterized protein</fullName>
    </submittedName>
</protein>
<dbReference type="AlphaFoldDB" id="A0AAU9PU79"/>
<proteinExistence type="predicted"/>
<reference evidence="1 2" key="1">
    <citation type="submission" date="2022-01" db="EMBL/GenBank/DDBJ databases">
        <authorList>
            <person name="Xiong W."/>
            <person name="Schranz E."/>
        </authorList>
    </citation>
    <scope>NUCLEOTIDE SEQUENCE [LARGE SCALE GENOMIC DNA]</scope>
</reference>
<keyword evidence="2" id="KW-1185">Reference proteome</keyword>
<evidence type="ECO:0000313" key="2">
    <source>
        <dbReference type="Proteomes" id="UP001157418"/>
    </source>
</evidence>
<dbReference type="Proteomes" id="UP001157418">
    <property type="component" value="Unassembled WGS sequence"/>
</dbReference>